<proteinExistence type="predicted"/>
<accession>A0ABD3WYW9</accession>
<dbReference type="Proteomes" id="UP001634394">
    <property type="component" value="Unassembled WGS sequence"/>
</dbReference>
<evidence type="ECO:0000259" key="2">
    <source>
        <dbReference type="PROSITE" id="PS50158"/>
    </source>
</evidence>
<dbReference type="GO" id="GO:0008270">
    <property type="term" value="F:zinc ion binding"/>
    <property type="evidence" value="ECO:0007669"/>
    <property type="project" value="UniProtKB-KW"/>
</dbReference>
<dbReference type="EMBL" id="JBJQND010000005">
    <property type="protein sequence ID" value="KAL3877958.1"/>
    <property type="molecule type" value="Genomic_DNA"/>
</dbReference>
<keyword evidence="4" id="KW-1185">Reference proteome</keyword>
<dbReference type="AlphaFoldDB" id="A0ABD3WYW9"/>
<organism evidence="3 4">
    <name type="scientific">Sinanodonta woodiana</name>
    <name type="common">Chinese pond mussel</name>
    <name type="synonym">Anodonta woodiana</name>
    <dbReference type="NCBI Taxonomy" id="1069815"/>
    <lineage>
        <taxon>Eukaryota</taxon>
        <taxon>Metazoa</taxon>
        <taxon>Spiralia</taxon>
        <taxon>Lophotrochozoa</taxon>
        <taxon>Mollusca</taxon>
        <taxon>Bivalvia</taxon>
        <taxon>Autobranchia</taxon>
        <taxon>Heteroconchia</taxon>
        <taxon>Palaeoheterodonta</taxon>
        <taxon>Unionida</taxon>
        <taxon>Unionoidea</taxon>
        <taxon>Unionidae</taxon>
        <taxon>Unioninae</taxon>
        <taxon>Sinanodonta</taxon>
    </lineage>
</organism>
<sequence length="256" mass="28594">MFRRFDIDLAPFVDEDIFQRTVRVEGRLSREESLKRLAIAGIVPSDIVGMYRHGENSPWSAVLRTVDLAKNIKVDGIKYLANFMIDLRIHWLRLYISDDVIHQVLCPFGKVIDITRDTTLLEKDSITFNGTRLVKLQTTEFDSKHIPHIISLGTCGMLITMKGRPPLCLKCRQSGHLRKDCLHKVSTYASVATSKRIVSQSQPSTAVPQVPATPAPQVLETTSTVIQTSTAEPTSPVVEDVPEVKDEIVIATSSQE</sequence>
<comment type="caution">
    <text evidence="3">The sequence shown here is derived from an EMBL/GenBank/DDBJ whole genome shotgun (WGS) entry which is preliminary data.</text>
</comment>
<name>A0ABD3WYW9_SINWO</name>
<keyword evidence="1" id="KW-0863">Zinc-finger</keyword>
<keyword evidence="1" id="KW-0862">Zinc</keyword>
<dbReference type="InterPro" id="IPR001878">
    <property type="entry name" value="Znf_CCHC"/>
</dbReference>
<reference evidence="3 4" key="1">
    <citation type="submission" date="2024-11" db="EMBL/GenBank/DDBJ databases">
        <title>Chromosome-level genome assembly of the freshwater bivalve Anodonta woodiana.</title>
        <authorList>
            <person name="Chen X."/>
        </authorList>
    </citation>
    <scope>NUCLEOTIDE SEQUENCE [LARGE SCALE GENOMIC DNA]</scope>
    <source>
        <strain evidence="3">MN2024</strain>
        <tissue evidence="3">Gills</tissue>
    </source>
</reference>
<protein>
    <recommendedName>
        <fullName evidence="2">CCHC-type domain-containing protein</fullName>
    </recommendedName>
</protein>
<keyword evidence="1" id="KW-0479">Metal-binding</keyword>
<evidence type="ECO:0000256" key="1">
    <source>
        <dbReference type="PROSITE-ProRule" id="PRU00047"/>
    </source>
</evidence>
<dbReference type="PROSITE" id="PS50158">
    <property type="entry name" value="ZF_CCHC"/>
    <property type="match status" value="1"/>
</dbReference>
<evidence type="ECO:0000313" key="4">
    <source>
        <dbReference type="Proteomes" id="UP001634394"/>
    </source>
</evidence>
<gene>
    <name evidence="3" type="ORF">ACJMK2_035599</name>
</gene>
<feature type="domain" description="CCHC-type" evidence="2">
    <location>
        <begin position="168"/>
        <end position="181"/>
    </location>
</feature>
<evidence type="ECO:0000313" key="3">
    <source>
        <dbReference type="EMBL" id="KAL3877958.1"/>
    </source>
</evidence>